<evidence type="ECO:0000259" key="9">
    <source>
        <dbReference type="Pfam" id="PF13359"/>
    </source>
</evidence>
<evidence type="ECO:0000256" key="5">
    <source>
        <dbReference type="ARBA" id="ARBA00022723"/>
    </source>
</evidence>
<dbReference type="PANTHER" id="PTHR22930">
    <property type="match status" value="1"/>
</dbReference>
<keyword evidence="7" id="KW-0539">Nucleus</keyword>
<evidence type="ECO:0000256" key="4">
    <source>
        <dbReference type="ARBA" id="ARBA00022722"/>
    </source>
</evidence>
<reference evidence="10" key="1">
    <citation type="submission" date="2013-12" db="EMBL/GenBank/DDBJ databases">
        <title>The Genome Sequence of Aphanomyces astaci APO3.</title>
        <authorList>
            <consortium name="The Broad Institute Genomics Platform"/>
            <person name="Russ C."/>
            <person name="Tyler B."/>
            <person name="van West P."/>
            <person name="Dieguez-Uribeondo J."/>
            <person name="Young S.K."/>
            <person name="Zeng Q."/>
            <person name="Gargeya S."/>
            <person name="Fitzgerald M."/>
            <person name="Abouelleil A."/>
            <person name="Alvarado L."/>
            <person name="Chapman S.B."/>
            <person name="Gainer-Dewar J."/>
            <person name="Goldberg J."/>
            <person name="Griggs A."/>
            <person name="Gujja S."/>
            <person name="Hansen M."/>
            <person name="Howarth C."/>
            <person name="Imamovic A."/>
            <person name="Ireland A."/>
            <person name="Larimer J."/>
            <person name="McCowan C."/>
            <person name="Murphy C."/>
            <person name="Pearson M."/>
            <person name="Poon T.W."/>
            <person name="Priest M."/>
            <person name="Roberts A."/>
            <person name="Saif S."/>
            <person name="Shea T."/>
            <person name="Sykes S."/>
            <person name="Wortman J."/>
            <person name="Nusbaum C."/>
            <person name="Birren B."/>
        </authorList>
    </citation>
    <scope>NUCLEOTIDE SEQUENCE [LARGE SCALE GENOMIC DNA]</scope>
    <source>
        <strain evidence="10">APO3</strain>
    </source>
</reference>
<dbReference type="VEuPathDB" id="FungiDB:H257_09066"/>
<comment type="similarity">
    <text evidence="3">Belongs to the HARBI1 family.</text>
</comment>
<evidence type="ECO:0000313" key="10">
    <source>
        <dbReference type="EMBL" id="ETV77180.1"/>
    </source>
</evidence>
<evidence type="ECO:0000256" key="7">
    <source>
        <dbReference type="ARBA" id="ARBA00023242"/>
    </source>
</evidence>
<keyword evidence="8" id="KW-0732">Signal</keyword>
<sequence length="256" mass="29294">MDDALVLCVAVAVAIEAVFSSTNGRSYRSPITNHFVWELVREGFEEHGFPNAYGAIDGSLIQVKRFDDFYGWYCRKGFPAFNMQAVVDHRMRFMSYSLRSGSQNDKALFNDSAFGQSCHTKVPPGGCFLGDAGYKLFAHVITPYSIVSHMDPKEANYNLVVERAFGRWKNKFRIFKHELLHHCPQDMARLIEVSLVLHNWYIDYDDDFVAPVEPEIYPRWMHIGGDLVNVDELYQVDGAAAKRARDTIKNYLHALL</sequence>
<evidence type="ECO:0000256" key="3">
    <source>
        <dbReference type="ARBA" id="ARBA00006958"/>
    </source>
</evidence>
<dbReference type="GeneID" id="20811062"/>
<evidence type="ECO:0000256" key="2">
    <source>
        <dbReference type="ARBA" id="ARBA00004123"/>
    </source>
</evidence>
<dbReference type="GO" id="GO:0046872">
    <property type="term" value="F:metal ion binding"/>
    <property type="evidence" value="ECO:0007669"/>
    <property type="project" value="UniProtKB-KW"/>
</dbReference>
<evidence type="ECO:0000256" key="6">
    <source>
        <dbReference type="ARBA" id="ARBA00022801"/>
    </source>
</evidence>
<dbReference type="GO" id="GO:0016787">
    <property type="term" value="F:hydrolase activity"/>
    <property type="evidence" value="ECO:0007669"/>
    <property type="project" value="UniProtKB-KW"/>
</dbReference>
<proteinExistence type="inferred from homology"/>
<dbReference type="AlphaFoldDB" id="W4GBZ1"/>
<dbReference type="InterPro" id="IPR045249">
    <property type="entry name" value="HARBI1-like"/>
</dbReference>
<dbReference type="InterPro" id="IPR027806">
    <property type="entry name" value="HARBI1_dom"/>
</dbReference>
<dbReference type="Pfam" id="PF13359">
    <property type="entry name" value="DDE_Tnp_4"/>
    <property type="match status" value="1"/>
</dbReference>
<dbReference type="RefSeq" id="XP_009833486.1">
    <property type="nucleotide sequence ID" value="XM_009835184.1"/>
</dbReference>
<protein>
    <recommendedName>
        <fullName evidence="9">DDE Tnp4 domain-containing protein</fullName>
    </recommendedName>
</protein>
<feature type="signal peptide" evidence="8">
    <location>
        <begin position="1"/>
        <end position="20"/>
    </location>
</feature>
<comment type="cofactor">
    <cofactor evidence="1">
        <name>a divalent metal cation</name>
        <dbReference type="ChEBI" id="CHEBI:60240"/>
    </cofactor>
</comment>
<dbReference type="OrthoDB" id="104598at2759"/>
<feature type="domain" description="DDE Tnp4" evidence="9">
    <location>
        <begin position="56"/>
        <end position="199"/>
    </location>
</feature>
<dbReference type="PANTHER" id="PTHR22930:SF85">
    <property type="entry name" value="GH03217P-RELATED"/>
    <property type="match status" value="1"/>
</dbReference>
<gene>
    <name evidence="10" type="ORF">H257_09066</name>
</gene>
<feature type="chain" id="PRO_5004840886" description="DDE Tnp4 domain-containing protein" evidence="8">
    <location>
        <begin position="21"/>
        <end position="256"/>
    </location>
</feature>
<keyword evidence="5" id="KW-0479">Metal-binding</keyword>
<dbReference type="GO" id="GO:0005634">
    <property type="term" value="C:nucleus"/>
    <property type="evidence" value="ECO:0007669"/>
    <property type="project" value="UniProtKB-SubCell"/>
</dbReference>
<dbReference type="GO" id="GO:0004518">
    <property type="term" value="F:nuclease activity"/>
    <property type="evidence" value="ECO:0007669"/>
    <property type="project" value="UniProtKB-KW"/>
</dbReference>
<evidence type="ECO:0000256" key="1">
    <source>
        <dbReference type="ARBA" id="ARBA00001968"/>
    </source>
</evidence>
<name>W4GBZ1_APHAT</name>
<organism evidence="10">
    <name type="scientific">Aphanomyces astaci</name>
    <name type="common">Crayfish plague agent</name>
    <dbReference type="NCBI Taxonomy" id="112090"/>
    <lineage>
        <taxon>Eukaryota</taxon>
        <taxon>Sar</taxon>
        <taxon>Stramenopiles</taxon>
        <taxon>Oomycota</taxon>
        <taxon>Saprolegniomycetes</taxon>
        <taxon>Saprolegniales</taxon>
        <taxon>Verrucalvaceae</taxon>
        <taxon>Aphanomyces</taxon>
    </lineage>
</organism>
<dbReference type="STRING" id="112090.W4GBZ1"/>
<dbReference type="EMBL" id="KI913134">
    <property type="protein sequence ID" value="ETV77180.1"/>
    <property type="molecule type" value="Genomic_DNA"/>
</dbReference>
<keyword evidence="4" id="KW-0540">Nuclease</keyword>
<evidence type="ECO:0000256" key="8">
    <source>
        <dbReference type="SAM" id="SignalP"/>
    </source>
</evidence>
<keyword evidence="6" id="KW-0378">Hydrolase</keyword>
<comment type="subcellular location">
    <subcellularLocation>
        <location evidence="2">Nucleus</location>
    </subcellularLocation>
</comment>
<accession>W4GBZ1</accession>